<protein>
    <submittedName>
        <fullName evidence="2">Uu.00g123630.m01.CDS01</fullName>
    </submittedName>
</protein>
<evidence type="ECO:0000313" key="2">
    <source>
        <dbReference type="EMBL" id="CAJ2504969.1"/>
    </source>
</evidence>
<organism evidence="2 3">
    <name type="scientific">Anthostomella pinea</name>
    <dbReference type="NCBI Taxonomy" id="933095"/>
    <lineage>
        <taxon>Eukaryota</taxon>
        <taxon>Fungi</taxon>
        <taxon>Dikarya</taxon>
        <taxon>Ascomycota</taxon>
        <taxon>Pezizomycotina</taxon>
        <taxon>Sordariomycetes</taxon>
        <taxon>Xylariomycetidae</taxon>
        <taxon>Xylariales</taxon>
        <taxon>Xylariaceae</taxon>
        <taxon>Anthostomella</taxon>
    </lineage>
</organism>
<dbReference type="EMBL" id="CAUWAG010000007">
    <property type="protein sequence ID" value="CAJ2504969.1"/>
    <property type="molecule type" value="Genomic_DNA"/>
</dbReference>
<gene>
    <name evidence="2" type="ORF">KHLLAP_LOCUS5437</name>
</gene>
<dbReference type="Proteomes" id="UP001295740">
    <property type="component" value="Unassembled WGS sequence"/>
</dbReference>
<evidence type="ECO:0000256" key="1">
    <source>
        <dbReference type="SAM" id="MobiDB-lite"/>
    </source>
</evidence>
<dbReference type="Gene3D" id="3.40.850.10">
    <property type="entry name" value="Kinesin motor domain"/>
    <property type="match status" value="1"/>
</dbReference>
<keyword evidence="3" id="KW-1185">Reference proteome</keyword>
<sequence length="262" mass="28360">MNEPVPRGSCAAAPTVLTGDDSQEPESAMLAGSAHGDDRDDGATRTCLGAIAASDVALMATGEKSDVVIKLLRYCIDGGIAQGEGNSIFLQFSQHPEWHIHHLATKKASIAFVPSHECGDEKTVQVDETKAGHQETVDNTIRDRDGHTLRLSTGSRGRATYKFDRVFDRSATDYEVLQNLQPLLRDVARAAAVVIFTYDPVIQAATLGVENLQVGQEAAARLDYEKKAHEMMKTGNDRCLCPLLDEAIAVVPFQPMLSSPNK</sequence>
<proteinExistence type="predicted"/>
<accession>A0AAI8VHC0</accession>
<comment type="caution">
    <text evidence="2">The sequence shown here is derived from an EMBL/GenBank/DDBJ whole genome shotgun (WGS) entry which is preliminary data.</text>
</comment>
<feature type="region of interest" description="Disordered" evidence="1">
    <location>
        <begin position="1"/>
        <end position="40"/>
    </location>
</feature>
<dbReference type="InterPro" id="IPR036961">
    <property type="entry name" value="Kinesin_motor_dom_sf"/>
</dbReference>
<reference evidence="2" key="1">
    <citation type="submission" date="2023-10" db="EMBL/GenBank/DDBJ databases">
        <authorList>
            <person name="Hackl T."/>
        </authorList>
    </citation>
    <scope>NUCLEOTIDE SEQUENCE</scope>
</reference>
<evidence type="ECO:0000313" key="3">
    <source>
        <dbReference type="Proteomes" id="UP001295740"/>
    </source>
</evidence>
<name>A0AAI8VHC0_9PEZI</name>
<dbReference type="AlphaFoldDB" id="A0AAI8VHC0"/>